<proteinExistence type="predicted"/>
<sequence length="394" mass="42530">MPSVYFDPSSDDYRDWMEWCVPYLTICLRRPQFDDMFDIAASPWHDAVATHSASPATRQRRHNVNETKKLLSIVPAAAGPPPMNYVMKTAGFLKTPPRAPAGAWITSYRMHVHLFKHTCLFGCPTIESKRGTDDIARCIRCPRMWSHLCLPRGQVSPNVITRLGLNGEQIDDDAIPRSIARLAVAFKVYNFLRIQNAVNIGSASINEARAPVHPSYDTHDKNKVLSLGTADRGAAETFHNAAALGAVQVALRSYLGLASGDACEATGVELRALRRLAGGAVGGRRAEALWEVLVYATVTVEDPGRVALVANRIGSLTAGLNGSRERLQALLTIGLAGLGVEPGAHGALGALARWVFWVLPVCSVITIPHGMHGPHGTMHGTATKAAISRKTGRG</sequence>
<gene>
    <name evidence="1" type="ORF">PCOR1329_LOCUS56301</name>
</gene>
<accession>A0ABN9VAS8</accession>
<comment type="caution">
    <text evidence="1">The sequence shown here is derived from an EMBL/GenBank/DDBJ whole genome shotgun (WGS) entry which is preliminary data.</text>
</comment>
<evidence type="ECO:0008006" key="3">
    <source>
        <dbReference type="Google" id="ProtNLM"/>
    </source>
</evidence>
<dbReference type="Proteomes" id="UP001189429">
    <property type="component" value="Unassembled WGS sequence"/>
</dbReference>
<evidence type="ECO:0000313" key="1">
    <source>
        <dbReference type="EMBL" id="CAK0870108.1"/>
    </source>
</evidence>
<name>A0ABN9VAS8_9DINO</name>
<evidence type="ECO:0000313" key="2">
    <source>
        <dbReference type="Proteomes" id="UP001189429"/>
    </source>
</evidence>
<protein>
    <recommendedName>
        <fullName evidence="3">Peroxisomal membrane protein PEX16</fullName>
    </recommendedName>
</protein>
<dbReference type="EMBL" id="CAUYUJ010016926">
    <property type="protein sequence ID" value="CAK0870108.1"/>
    <property type="molecule type" value="Genomic_DNA"/>
</dbReference>
<keyword evidence="2" id="KW-1185">Reference proteome</keyword>
<organism evidence="1 2">
    <name type="scientific">Prorocentrum cordatum</name>
    <dbReference type="NCBI Taxonomy" id="2364126"/>
    <lineage>
        <taxon>Eukaryota</taxon>
        <taxon>Sar</taxon>
        <taxon>Alveolata</taxon>
        <taxon>Dinophyceae</taxon>
        <taxon>Prorocentrales</taxon>
        <taxon>Prorocentraceae</taxon>
        <taxon>Prorocentrum</taxon>
    </lineage>
</organism>
<reference evidence="1" key="1">
    <citation type="submission" date="2023-10" db="EMBL/GenBank/DDBJ databases">
        <authorList>
            <person name="Chen Y."/>
            <person name="Shah S."/>
            <person name="Dougan E. K."/>
            <person name="Thang M."/>
            <person name="Chan C."/>
        </authorList>
    </citation>
    <scope>NUCLEOTIDE SEQUENCE [LARGE SCALE GENOMIC DNA]</scope>
</reference>